<protein>
    <submittedName>
        <fullName evidence="1">HAD family hydrolase</fullName>
    </submittedName>
</protein>
<dbReference type="NCBIfam" id="TIGR01484">
    <property type="entry name" value="HAD-SF-IIB"/>
    <property type="match status" value="1"/>
</dbReference>
<dbReference type="Gene3D" id="3.30.1240.10">
    <property type="match status" value="1"/>
</dbReference>
<dbReference type="SFLD" id="SFLDS00003">
    <property type="entry name" value="Haloacid_Dehalogenase"/>
    <property type="match status" value="1"/>
</dbReference>
<proteinExistence type="predicted"/>
<dbReference type="SUPFAM" id="SSF56784">
    <property type="entry name" value="HAD-like"/>
    <property type="match status" value="1"/>
</dbReference>
<name>A0A1Y4LXK0_9FIRM</name>
<dbReference type="CDD" id="cd07516">
    <property type="entry name" value="HAD_Pase"/>
    <property type="match status" value="1"/>
</dbReference>
<dbReference type="GO" id="GO:0005829">
    <property type="term" value="C:cytosol"/>
    <property type="evidence" value="ECO:0007669"/>
    <property type="project" value="TreeGrafter"/>
</dbReference>
<dbReference type="AlphaFoldDB" id="A0A1Y4LXK0"/>
<dbReference type="GO" id="GO:0016791">
    <property type="term" value="F:phosphatase activity"/>
    <property type="evidence" value="ECO:0007669"/>
    <property type="project" value="TreeGrafter"/>
</dbReference>
<dbReference type="InterPro" id="IPR006379">
    <property type="entry name" value="HAD-SF_hydro_IIB"/>
</dbReference>
<dbReference type="Pfam" id="PF08282">
    <property type="entry name" value="Hydrolase_3"/>
    <property type="match status" value="1"/>
</dbReference>
<comment type="caution">
    <text evidence="1">The sequence shown here is derived from an EMBL/GenBank/DDBJ whole genome shotgun (WGS) entry which is preliminary data.</text>
</comment>
<reference evidence="2" key="1">
    <citation type="submission" date="2017-04" db="EMBL/GenBank/DDBJ databases">
        <title>Function of individual gut microbiota members based on whole genome sequencing of pure cultures obtained from chicken caecum.</title>
        <authorList>
            <person name="Medvecky M."/>
            <person name="Cejkova D."/>
            <person name="Polansky O."/>
            <person name="Karasova D."/>
            <person name="Kubasova T."/>
            <person name="Cizek A."/>
            <person name="Rychlik I."/>
        </authorList>
    </citation>
    <scope>NUCLEOTIDE SEQUENCE [LARGE SCALE GENOMIC DNA]</scope>
    <source>
        <strain evidence="2">An178</strain>
    </source>
</reference>
<dbReference type="NCBIfam" id="TIGR00099">
    <property type="entry name" value="Cof-subfamily"/>
    <property type="match status" value="1"/>
</dbReference>
<dbReference type="EMBL" id="NFKM01000004">
    <property type="protein sequence ID" value="OUP61325.1"/>
    <property type="molecule type" value="Genomic_DNA"/>
</dbReference>
<sequence>MSIKAIVLDIDGTLTNDKKEITPMTKEALLKAQAMGIKLILASGRPTKGLRKLAHELEMDQNHGYFVSYNGAIGLDCQTDEILFNQSLSIEEAKKILDHLKHFDRVRPMVDKDDYMFVTNVFDGWITLDNKPFNVMEYESRCGNYKLCEVDDLSEFVDFRLNKILTFADPDYLLENYQKIKEPFKDEFSCMFTSPFYFEFTAKGIDKAKALDAILRSIHIKPEEVIAFGDGQNDISILTYSGHGIAMENAVDELKEVADEITLSNENDGIAHTLYEKIPALKEIIV</sequence>
<dbReference type="PANTHER" id="PTHR10000">
    <property type="entry name" value="PHOSPHOSERINE PHOSPHATASE"/>
    <property type="match status" value="1"/>
</dbReference>
<organism evidence="1 2">
    <name type="scientific">Faecalitalea cylindroides</name>
    <dbReference type="NCBI Taxonomy" id="39483"/>
    <lineage>
        <taxon>Bacteria</taxon>
        <taxon>Bacillati</taxon>
        <taxon>Bacillota</taxon>
        <taxon>Erysipelotrichia</taxon>
        <taxon>Erysipelotrichales</taxon>
        <taxon>Erysipelotrichaceae</taxon>
        <taxon>Faecalitalea</taxon>
    </lineage>
</organism>
<dbReference type="SFLD" id="SFLDG01140">
    <property type="entry name" value="C2.B:_Phosphomannomutase_and_P"/>
    <property type="match status" value="1"/>
</dbReference>
<dbReference type="RefSeq" id="WP_087158337.1">
    <property type="nucleotide sequence ID" value="NZ_NFKM01000004.1"/>
</dbReference>
<dbReference type="Proteomes" id="UP000195447">
    <property type="component" value="Unassembled WGS sequence"/>
</dbReference>
<keyword evidence="1" id="KW-0378">Hydrolase</keyword>
<gene>
    <name evidence="1" type="ORF">B5F14_03165</name>
</gene>
<dbReference type="Gene3D" id="3.40.50.1000">
    <property type="entry name" value="HAD superfamily/HAD-like"/>
    <property type="match status" value="1"/>
</dbReference>
<dbReference type="InterPro" id="IPR036412">
    <property type="entry name" value="HAD-like_sf"/>
</dbReference>
<dbReference type="InterPro" id="IPR023214">
    <property type="entry name" value="HAD_sf"/>
</dbReference>
<evidence type="ECO:0000313" key="1">
    <source>
        <dbReference type="EMBL" id="OUP61325.1"/>
    </source>
</evidence>
<dbReference type="GO" id="GO:0000287">
    <property type="term" value="F:magnesium ion binding"/>
    <property type="evidence" value="ECO:0007669"/>
    <property type="project" value="TreeGrafter"/>
</dbReference>
<evidence type="ECO:0000313" key="2">
    <source>
        <dbReference type="Proteomes" id="UP000195447"/>
    </source>
</evidence>
<dbReference type="InterPro" id="IPR000150">
    <property type="entry name" value="Cof"/>
</dbReference>
<dbReference type="PANTHER" id="PTHR10000:SF8">
    <property type="entry name" value="HAD SUPERFAMILY HYDROLASE-LIKE, TYPE 3"/>
    <property type="match status" value="1"/>
</dbReference>
<dbReference type="SFLD" id="SFLDG01144">
    <property type="entry name" value="C2.B.4:_PGP_Like"/>
    <property type="match status" value="1"/>
</dbReference>
<keyword evidence="2" id="KW-1185">Reference proteome</keyword>
<accession>A0A1Y4LXK0</accession>